<dbReference type="Gene3D" id="3.10.450.50">
    <property type="match status" value="1"/>
</dbReference>
<dbReference type="EMBL" id="BAAAOQ010000015">
    <property type="protein sequence ID" value="GAA2199322.1"/>
    <property type="molecule type" value="Genomic_DNA"/>
</dbReference>
<evidence type="ECO:0000313" key="3">
    <source>
        <dbReference type="Proteomes" id="UP001501391"/>
    </source>
</evidence>
<proteinExistence type="predicted"/>
<gene>
    <name evidence="2" type="ORF">GCM10009787_45780</name>
</gene>
<dbReference type="SUPFAM" id="SSF54427">
    <property type="entry name" value="NTF2-like"/>
    <property type="match status" value="1"/>
</dbReference>
<name>A0ABP5NI57_9ACTN</name>
<protein>
    <submittedName>
        <fullName evidence="2">Nuclear transport factor 2 family protein</fullName>
    </submittedName>
</protein>
<dbReference type="InterPro" id="IPR032710">
    <property type="entry name" value="NTF2-like_dom_sf"/>
</dbReference>
<dbReference type="Pfam" id="PF13577">
    <property type="entry name" value="SnoaL_4"/>
    <property type="match status" value="1"/>
</dbReference>
<accession>A0ABP5NI57</accession>
<evidence type="ECO:0000313" key="2">
    <source>
        <dbReference type="EMBL" id="GAA2199322.1"/>
    </source>
</evidence>
<organism evidence="2 3">
    <name type="scientific">Streptomyces bangladeshensis</name>
    <dbReference type="NCBI Taxonomy" id="295352"/>
    <lineage>
        <taxon>Bacteria</taxon>
        <taxon>Bacillati</taxon>
        <taxon>Actinomycetota</taxon>
        <taxon>Actinomycetes</taxon>
        <taxon>Kitasatosporales</taxon>
        <taxon>Streptomycetaceae</taxon>
        <taxon>Streptomyces</taxon>
    </lineage>
</organism>
<evidence type="ECO:0000259" key="1">
    <source>
        <dbReference type="Pfam" id="PF13577"/>
    </source>
</evidence>
<sequence>MRQVTPELYARVQHFYARQTHALDSGNFKEYVDTFTEDAIFHHSPDGPPARTRAGILAAAEAHREATKDDRVTRRHYFNQIVLTPLPDDSIRATLYALVVRTRHGEKVPDIWPSCLLEDVLTVDGDEILLRSRHISYD</sequence>
<feature type="domain" description="SnoaL-like" evidence="1">
    <location>
        <begin position="8"/>
        <end position="134"/>
    </location>
</feature>
<comment type="caution">
    <text evidence="2">The sequence shown here is derived from an EMBL/GenBank/DDBJ whole genome shotgun (WGS) entry which is preliminary data.</text>
</comment>
<reference evidence="3" key="1">
    <citation type="journal article" date="2019" name="Int. J. Syst. Evol. Microbiol.">
        <title>The Global Catalogue of Microorganisms (GCM) 10K type strain sequencing project: providing services to taxonomists for standard genome sequencing and annotation.</title>
        <authorList>
            <consortium name="The Broad Institute Genomics Platform"/>
            <consortium name="The Broad Institute Genome Sequencing Center for Infectious Disease"/>
            <person name="Wu L."/>
            <person name="Ma J."/>
        </authorList>
    </citation>
    <scope>NUCLEOTIDE SEQUENCE [LARGE SCALE GENOMIC DNA]</scope>
    <source>
        <strain evidence="3">JCM 14924</strain>
    </source>
</reference>
<dbReference type="InterPro" id="IPR037401">
    <property type="entry name" value="SnoaL-like"/>
</dbReference>
<dbReference type="Proteomes" id="UP001501391">
    <property type="component" value="Unassembled WGS sequence"/>
</dbReference>
<keyword evidence="3" id="KW-1185">Reference proteome</keyword>